<keyword evidence="2" id="KW-0227">DNA damage</keyword>
<organism evidence="5 6">
    <name type="scientific">Paralvinella palmiformis</name>
    <dbReference type="NCBI Taxonomy" id="53620"/>
    <lineage>
        <taxon>Eukaryota</taxon>
        <taxon>Metazoa</taxon>
        <taxon>Spiralia</taxon>
        <taxon>Lophotrochozoa</taxon>
        <taxon>Annelida</taxon>
        <taxon>Polychaeta</taxon>
        <taxon>Sedentaria</taxon>
        <taxon>Canalipalpata</taxon>
        <taxon>Terebellida</taxon>
        <taxon>Terebelliformia</taxon>
        <taxon>Alvinellidae</taxon>
        <taxon>Paralvinella</taxon>
    </lineage>
</organism>
<feature type="compositionally biased region" description="Low complexity" evidence="3">
    <location>
        <begin position="476"/>
        <end position="487"/>
    </location>
</feature>
<evidence type="ECO:0000259" key="4">
    <source>
        <dbReference type="SMART" id="SM01340"/>
    </source>
</evidence>
<feature type="region of interest" description="Disordered" evidence="3">
    <location>
        <begin position="616"/>
        <end position="635"/>
    </location>
</feature>
<dbReference type="PANTHER" id="PTHR10073:SF47">
    <property type="entry name" value="DNA MISMATCH REPAIR PROTEIN MLH3"/>
    <property type="match status" value="1"/>
</dbReference>
<dbReference type="EMBL" id="JAODUP010000089">
    <property type="protein sequence ID" value="KAK2162922.1"/>
    <property type="molecule type" value="Genomic_DNA"/>
</dbReference>
<feature type="non-terminal residue" evidence="5">
    <location>
        <position position="1"/>
    </location>
</feature>
<dbReference type="PANTHER" id="PTHR10073">
    <property type="entry name" value="DNA MISMATCH REPAIR PROTEIN MLH, PMS, MUTL"/>
    <property type="match status" value="1"/>
</dbReference>
<keyword evidence="6" id="KW-1185">Reference proteome</keyword>
<dbReference type="Gene3D" id="3.30.565.10">
    <property type="entry name" value="Histidine kinase-like ATPase, C-terminal domain"/>
    <property type="match status" value="1"/>
</dbReference>
<dbReference type="SMART" id="SM01340">
    <property type="entry name" value="DNA_mis_repair"/>
    <property type="match status" value="1"/>
</dbReference>
<dbReference type="InterPro" id="IPR013507">
    <property type="entry name" value="DNA_mismatch_S5_2-like"/>
</dbReference>
<dbReference type="GO" id="GO:0030983">
    <property type="term" value="F:mismatched DNA binding"/>
    <property type="evidence" value="ECO:0007669"/>
    <property type="project" value="InterPro"/>
</dbReference>
<gene>
    <name evidence="5" type="ORF">LSH36_89g00019</name>
</gene>
<evidence type="ECO:0000256" key="2">
    <source>
        <dbReference type="ARBA" id="ARBA00022763"/>
    </source>
</evidence>
<reference evidence="5" key="1">
    <citation type="journal article" date="2023" name="Mol. Biol. Evol.">
        <title>Third-Generation Sequencing Reveals the Adaptive Role of the Epigenome in Three Deep-Sea Polychaetes.</title>
        <authorList>
            <person name="Perez M."/>
            <person name="Aroh O."/>
            <person name="Sun Y."/>
            <person name="Lan Y."/>
            <person name="Juniper S.K."/>
            <person name="Young C.R."/>
            <person name="Angers B."/>
            <person name="Qian P.Y."/>
        </authorList>
    </citation>
    <scope>NUCLEOTIDE SEQUENCE</scope>
    <source>
        <strain evidence="5">P08H-3</strain>
    </source>
</reference>
<dbReference type="GO" id="GO:0032300">
    <property type="term" value="C:mismatch repair complex"/>
    <property type="evidence" value="ECO:0007669"/>
    <property type="project" value="InterPro"/>
</dbReference>
<feature type="compositionally biased region" description="Polar residues" evidence="3">
    <location>
        <begin position="701"/>
        <end position="730"/>
    </location>
</feature>
<dbReference type="InterPro" id="IPR014721">
    <property type="entry name" value="Ribsml_uS5_D2-typ_fold_subgr"/>
</dbReference>
<sequence length="1405" mass="156984">EHPPLYFSMIRSLSSELKEHLLSSITITSITQCVEELVLNSVDACATCVAIRVDVDNGRVQVVDNGHGIHRDDLDQIACRKMKVFVDFHFLFSRYSTSKCHEVKDFNKISYFGYRGEALASMRDLCEVLEISTRHKLSSETYKCCFYLGASPVICKAIVHRPSCGTTVTINNLFYKHPIRKKYNYDVRELECIRTRIVAIALMHPGISFSIRNDITGKILLQTHKTNSVAGVFGALFGQQIAKWLKEVRHNLDNFHLNGYLSTKLYHNKDLQFVYMNKRPLHGSELCKLVSQYLDKVVLAQHKKDAGTSMCLSYSNNPVRSSERSAIFVINISCSLSVCDINFEFSNWPSALKCIEDGLRRCLYTDNNSILSSKRYLADVKCLNEPLVRYPANAQPGTHTNYGKSISTLDLSNTLHSVSVRRAQPQNISHIVPVSRSSAAEASTYTAVDIPSTMDEDSTNTSQITGSSNTEAALQTHSPATATNASSSTAIPLFRNESVHHASGSANGPYLTLCKSPKHEDNSVITLALTASNQSSEKVELLENHEHKSDDTVRCDSQIEMSANSDSFSKMVMLSDASLGDGSKGSTLSVCQRDKTFISLSSSELELSMDTIREDNNSADGISSPNLKPRHLNGISPKWDKIRDKLAEKVKARCNEEVKGRNPMITPTTDLHLVLSGLPNFLEGVNKIRSRLCKEYDKTNKGQCGSESSFDTDNQNNKMDLSFPGDSNNVDQLVGNHPGIEGSLQEASQELLLTDKTMPVKWHLLEDSAHEVRALTEVRLSCDYFDTAQYKGKKGVSLPERDANKTFVVCCTSEETKPKLEQLVDMSSSVKSYSPFASRHLADTSLDHHQVKAVQHPDKNEFTFPGTIMTMDSFLQTCDNVNFDEINVDIQHNGEENHGWHKKRQLASVFITDSDDEEVQAFKKSKKFTENMTDAGHGHIDGNGSRGNHQTHVFESSGLGLSKEYTDLDCHQKSRLILKHKQKSSQHSSLEITQDSVHRKTDFRQNYQTHVTDTASGGNNVKNCTDKFSDVDRCVDNVTLPKTCTNINTPSESHKGDGTDPTAVNCSSSDPVFEITARWKSQGFVNADISQPFSIQPQTQEFYLQQTQGFYVHTQSPDVSDITNINITKGQYLSDTNKFRDWNVEDANLGKIHDKAVNTNQTKPINLVDETDTKNTNHSITATKTNPSHIMKKNSNVNDSNVDDIKLDVVDEIDTPNISNNPVPTNNNRNHIIQRNVIVRHYGVDDISCTRSKAAVHCSPTEHNSDKEVTFRGEENNEVLAVQSPICRNKWLPQTDTMGHKLYVDLQTGFTSYTKPDTVRQPDTITCTCAIKFGDELTMLECVELISSLSQCRLPFQCAHGRPSIIPLLDLDKLYDAFPNKSHVKPQLSKFINRMRITKEESGSK</sequence>
<feature type="region of interest" description="Disordered" evidence="3">
    <location>
        <begin position="451"/>
        <end position="487"/>
    </location>
</feature>
<dbReference type="Pfam" id="PF13589">
    <property type="entry name" value="HATPase_c_3"/>
    <property type="match status" value="1"/>
</dbReference>
<dbReference type="GO" id="GO:0006298">
    <property type="term" value="P:mismatch repair"/>
    <property type="evidence" value="ECO:0007669"/>
    <property type="project" value="InterPro"/>
</dbReference>
<dbReference type="Gene3D" id="3.30.230.10">
    <property type="match status" value="1"/>
</dbReference>
<dbReference type="InterPro" id="IPR042120">
    <property type="entry name" value="MutL_C_dimsub"/>
</dbReference>
<comment type="caution">
    <text evidence="5">The sequence shown here is derived from an EMBL/GenBank/DDBJ whole genome shotgun (WGS) entry which is preliminary data.</text>
</comment>
<dbReference type="GO" id="GO:0005524">
    <property type="term" value="F:ATP binding"/>
    <property type="evidence" value="ECO:0007669"/>
    <property type="project" value="InterPro"/>
</dbReference>
<dbReference type="InterPro" id="IPR038973">
    <property type="entry name" value="MutL/Mlh/Pms-like"/>
</dbReference>
<dbReference type="GO" id="GO:0140664">
    <property type="term" value="F:ATP-dependent DNA damage sensor activity"/>
    <property type="evidence" value="ECO:0007669"/>
    <property type="project" value="InterPro"/>
</dbReference>
<dbReference type="Gene3D" id="3.30.1540.20">
    <property type="entry name" value="MutL, C-terminal domain, dimerisation subdomain"/>
    <property type="match status" value="1"/>
</dbReference>
<dbReference type="InterPro" id="IPR037198">
    <property type="entry name" value="MutL_C_sf"/>
</dbReference>
<protein>
    <recommendedName>
        <fullName evidence="4">DNA mismatch repair protein S5 domain-containing protein</fullName>
    </recommendedName>
</protein>
<evidence type="ECO:0000313" key="6">
    <source>
        <dbReference type="Proteomes" id="UP001208570"/>
    </source>
</evidence>
<evidence type="ECO:0000256" key="1">
    <source>
        <dbReference type="ARBA" id="ARBA00006082"/>
    </source>
</evidence>
<dbReference type="InterPro" id="IPR036890">
    <property type="entry name" value="HATPase_C_sf"/>
</dbReference>
<dbReference type="SUPFAM" id="SSF54211">
    <property type="entry name" value="Ribosomal protein S5 domain 2-like"/>
    <property type="match status" value="1"/>
</dbReference>
<feature type="compositionally biased region" description="Polar residues" evidence="3">
    <location>
        <begin position="459"/>
        <end position="475"/>
    </location>
</feature>
<accession>A0AAD9NAC0</accession>
<name>A0AAD9NAC0_9ANNE</name>
<evidence type="ECO:0000256" key="3">
    <source>
        <dbReference type="SAM" id="MobiDB-lite"/>
    </source>
</evidence>
<dbReference type="SUPFAM" id="SSF55874">
    <property type="entry name" value="ATPase domain of HSP90 chaperone/DNA topoisomerase II/histidine kinase"/>
    <property type="match status" value="1"/>
</dbReference>
<feature type="domain" description="DNA mismatch repair protein S5" evidence="4">
    <location>
        <begin position="233"/>
        <end position="364"/>
    </location>
</feature>
<evidence type="ECO:0000313" key="5">
    <source>
        <dbReference type="EMBL" id="KAK2162922.1"/>
    </source>
</evidence>
<dbReference type="Proteomes" id="UP001208570">
    <property type="component" value="Unassembled WGS sequence"/>
</dbReference>
<dbReference type="GO" id="GO:0016887">
    <property type="term" value="F:ATP hydrolysis activity"/>
    <property type="evidence" value="ECO:0007669"/>
    <property type="project" value="InterPro"/>
</dbReference>
<dbReference type="InterPro" id="IPR020568">
    <property type="entry name" value="Ribosomal_Su5_D2-typ_SF"/>
</dbReference>
<comment type="similarity">
    <text evidence="1">Belongs to the DNA mismatch repair MutL/HexB family.</text>
</comment>
<dbReference type="SUPFAM" id="SSF118116">
    <property type="entry name" value="DNA mismatch repair protein MutL"/>
    <property type="match status" value="1"/>
</dbReference>
<feature type="region of interest" description="Disordered" evidence="3">
    <location>
        <begin position="699"/>
        <end position="730"/>
    </location>
</feature>
<proteinExistence type="inferred from homology"/>